<protein>
    <recommendedName>
        <fullName evidence="2">Calcineurin-like phosphoesterase domain-containing protein</fullName>
    </recommendedName>
</protein>
<reference evidence="3 4" key="1">
    <citation type="submission" date="2020-03" db="EMBL/GenBank/DDBJ databases">
        <title>Whole genome shotgun sequence of Phytohabitans houttuyneae NBRC 108639.</title>
        <authorList>
            <person name="Komaki H."/>
            <person name="Tamura T."/>
        </authorList>
    </citation>
    <scope>NUCLEOTIDE SEQUENCE [LARGE SCALE GENOMIC DNA]</scope>
    <source>
        <strain evidence="3 4">NBRC 108639</strain>
    </source>
</reference>
<sequence>MANLVPRTRFLLAAAAAALVLLPTAAAQAGGSGHGQPGQQTLWRGDFDGAHAAWSVQTEGAAAGWRGWTFTQRDDWFAAAAPAGVGCDPEHDRPLDQRCFLDGRQQFSRSRGVLAVADNGVAAAKGAVVDGDHPVNSTLASPGVPVAGKRAVELVFSSHYRQAHKAVGRVTVAFDGGAERELLRYSAARVSANGGGDVISGQEVIRVDVPSRARTAVFRFGYASSRPQLFWAVDDVVVRTPLPALPRGAKPVTFQVLSDIQVEGLPYTGGALDLLRREAPAAKGLLLVGDIISGPREQTQEQQVQEYADVSAAFAGHRLPPVYPAIGNHDVRSRVLTKEQQVANFLTFANQWGARIDKPYYEKVVGGVPLLVLGEEGGVPEDEKQDVSDAQLAFLTQRLAYWSTKGKQVLVLRHYPFEWTVSGTYGNFYENGPRDFEIEAIVGRYPNVIFLSGHTHWSPYRRDWAARVVTPGGHRDGYTAINTGALAMEFAPSPEDPWDEDSATDRPESPAVLTVAVYEDRTVVRAFDVLTGEQVNEIEVANPR</sequence>
<evidence type="ECO:0000256" key="1">
    <source>
        <dbReference type="SAM" id="SignalP"/>
    </source>
</evidence>
<keyword evidence="1" id="KW-0732">Signal</keyword>
<dbReference type="EMBL" id="BLPF01000001">
    <property type="protein sequence ID" value="GFJ77142.1"/>
    <property type="molecule type" value="Genomic_DNA"/>
</dbReference>
<feature type="domain" description="Calcineurin-like phosphoesterase" evidence="2">
    <location>
        <begin position="256"/>
        <end position="457"/>
    </location>
</feature>
<feature type="signal peptide" evidence="1">
    <location>
        <begin position="1"/>
        <end position="29"/>
    </location>
</feature>
<comment type="caution">
    <text evidence="3">The sequence shown here is derived from an EMBL/GenBank/DDBJ whole genome shotgun (WGS) entry which is preliminary data.</text>
</comment>
<dbReference type="InterPro" id="IPR004843">
    <property type="entry name" value="Calcineurin-like_PHP"/>
</dbReference>
<gene>
    <name evidence="3" type="ORF">Phou_013220</name>
</gene>
<evidence type="ECO:0000313" key="4">
    <source>
        <dbReference type="Proteomes" id="UP000482800"/>
    </source>
</evidence>
<dbReference type="InterPro" id="IPR029052">
    <property type="entry name" value="Metallo-depent_PP-like"/>
</dbReference>
<dbReference type="AlphaFoldDB" id="A0A6V8JWV3"/>
<organism evidence="3 4">
    <name type="scientific">Phytohabitans houttuyneae</name>
    <dbReference type="NCBI Taxonomy" id="1076126"/>
    <lineage>
        <taxon>Bacteria</taxon>
        <taxon>Bacillati</taxon>
        <taxon>Actinomycetota</taxon>
        <taxon>Actinomycetes</taxon>
        <taxon>Micromonosporales</taxon>
        <taxon>Micromonosporaceae</taxon>
    </lineage>
</organism>
<proteinExistence type="predicted"/>
<dbReference type="PANTHER" id="PTHR43143:SF1">
    <property type="entry name" value="SERINE_THREONINE-PROTEIN PHOSPHATASE CPPED1"/>
    <property type="match status" value="1"/>
</dbReference>
<dbReference type="GO" id="GO:0016787">
    <property type="term" value="F:hydrolase activity"/>
    <property type="evidence" value="ECO:0007669"/>
    <property type="project" value="InterPro"/>
</dbReference>
<dbReference type="SUPFAM" id="SSF56300">
    <property type="entry name" value="Metallo-dependent phosphatases"/>
    <property type="match status" value="1"/>
</dbReference>
<dbReference type="Gene3D" id="3.60.21.10">
    <property type="match status" value="1"/>
</dbReference>
<reference evidence="3 4" key="2">
    <citation type="submission" date="2020-03" db="EMBL/GenBank/DDBJ databases">
        <authorList>
            <person name="Ichikawa N."/>
            <person name="Kimura A."/>
            <person name="Kitahashi Y."/>
            <person name="Uohara A."/>
        </authorList>
    </citation>
    <scope>NUCLEOTIDE SEQUENCE [LARGE SCALE GENOMIC DNA]</scope>
    <source>
        <strain evidence="3 4">NBRC 108639</strain>
    </source>
</reference>
<accession>A0A6V8JWV3</accession>
<name>A0A6V8JWV3_9ACTN</name>
<evidence type="ECO:0000259" key="2">
    <source>
        <dbReference type="Pfam" id="PF00149"/>
    </source>
</evidence>
<feature type="chain" id="PRO_5028895247" description="Calcineurin-like phosphoesterase domain-containing protein" evidence="1">
    <location>
        <begin position="30"/>
        <end position="544"/>
    </location>
</feature>
<dbReference type="Pfam" id="PF00149">
    <property type="entry name" value="Metallophos"/>
    <property type="match status" value="1"/>
</dbReference>
<dbReference type="Proteomes" id="UP000482800">
    <property type="component" value="Unassembled WGS sequence"/>
</dbReference>
<keyword evidence="4" id="KW-1185">Reference proteome</keyword>
<dbReference type="InterPro" id="IPR051918">
    <property type="entry name" value="STPP_CPPED1"/>
</dbReference>
<evidence type="ECO:0000313" key="3">
    <source>
        <dbReference type="EMBL" id="GFJ77142.1"/>
    </source>
</evidence>
<dbReference type="PANTHER" id="PTHR43143">
    <property type="entry name" value="METALLOPHOSPHOESTERASE, CALCINEURIN SUPERFAMILY"/>
    <property type="match status" value="1"/>
</dbReference>
<dbReference type="RefSeq" id="WP_173054400.1">
    <property type="nucleotide sequence ID" value="NZ_BAABGO010000005.1"/>
</dbReference>